<dbReference type="GO" id="GO:0004843">
    <property type="term" value="F:cysteine-type deubiquitinase activity"/>
    <property type="evidence" value="ECO:0007669"/>
    <property type="project" value="UniProtKB-UniRule"/>
</dbReference>
<evidence type="ECO:0000256" key="6">
    <source>
        <dbReference type="RuleBase" id="RU366025"/>
    </source>
</evidence>
<comment type="caution">
    <text evidence="10">The sequence shown here is derived from an EMBL/GenBank/DDBJ whole genome shotgun (WGS) entry which is preliminary data.</text>
</comment>
<feature type="region of interest" description="Disordered" evidence="7">
    <location>
        <begin position="389"/>
        <end position="439"/>
    </location>
</feature>
<keyword evidence="4 6" id="KW-0378">Hydrolase</keyword>
<dbReference type="PROSITE" id="PS50053">
    <property type="entry name" value="UBIQUITIN_2"/>
    <property type="match status" value="1"/>
</dbReference>
<dbReference type="InterPro" id="IPR028889">
    <property type="entry name" value="USP"/>
</dbReference>
<dbReference type="SUPFAM" id="SSF54236">
    <property type="entry name" value="Ubiquitin-like"/>
    <property type="match status" value="1"/>
</dbReference>
<dbReference type="InterPro" id="IPR000626">
    <property type="entry name" value="Ubiquitin-like_dom"/>
</dbReference>
<keyword evidence="2 6" id="KW-0645">Protease</keyword>
<dbReference type="Pfam" id="PF00240">
    <property type="entry name" value="ubiquitin"/>
    <property type="match status" value="1"/>
</dbReference>
<dbReference type="GO" id="GO:0070628">
    <property type="term" value="F:proteasome binding"/>
    <property type="evidence" value="ECO:0007669"/>
    <property type="project" value="TreeGrafter"/>
</dbReference>
<dbReference type="PROSITE" id="PS50235">
    <property type="entry name" value="USP_3"/>
    <property type="match status" value="1"/>
</dbReference>
<dbReference type="Proteomes" id="UP000479691">
    <property type="component" value="Unassembled WGS sequence"/>
</dbReference>
<evidence type="ECO:0000256" key="4">
    <source>
        <dbReference type="ARBA" id="ARBA00022801"/>
    </source>
</evidence>
<name>A0A7C8P7J3_ORBOL</name>
<dbReference type="EMBL" id="JAABOE010000128">
    <property type="protein sequence ID" value="KAF3162751.1"/>
    <property type="molecule type" value="Genomic_DNA"/>
</dbReference>
<dbReference type="GO" id="GO:0043161">
    <property type="term" value="P:proteasome-mediated ubiquitin-dependent protein catabolic process"/>
    <property type="evidence" value="ECO:0007669"/>
    <property type="project" value="InterPro"/>
</dbReference>
<evidence type="ECO:0000256" key="3">
    <source>
        <dbReference type="ARBA" id="ARBA00022786"/>
    </source>
</evidence>
<organism evidence="10 11">
    <name type="scientific">Orbilia oligospora</name>
    <name type="common">Nematode-trapping fungus</name>
    <name type="synonym">Arthrobotrys oligospora</name>
    <dbReference type="NCBI Taxonomy" id="2813651"/>
    <lineage>
        <taxon>Eukaryota</taxon>
        <taxon>Fungi</taxon>
        <taxon>Dikarya</taxon>
        <taxon>Ascomycota</taxon>
        <taxon>Pezizomycotina</taxon>
        <taxon>Orbiliomycetes</taxon>
        <taxon>Orbiliales</taxon>
        <taxon>Orbiliaceae</taxon>
        <taxon>Orbilia</taxon>
    </lineage>
</organism>
<feature type="domain" description="Ubiquitin-like" evidence="8">
    <location>
        <begin position="12"/>
        <end position="87"/>
    </location>
</feature>
<dbReference type="InterPro" id="IPR044635">
    <property type="entry name" value="UBP14-like"/>
</dbReference>
<feature type="region of interest" description="Disordered" evidence="7">
    <location>
        <begin position="493"/>
        <end position="515"/>
    </location>
</feature>
<sequence>MIWCLSVCSQRCQAFVVKHGGKKYDLELDPYLPGEVFKTQLYSLTGVEPERQKVLIKGGQLKDDTDFQTLNLKPGHAFMMMGTPLGAGLAKAPGPIKFLEDMTEKDLAKVKGAIPSGLQNLGNTCYMNSTLQTLRSVPELHEELERYRSDGGGSISRSSLFSSLSRGSNSDLTGSLRDLFQQMGDTTEGFPPLKFVNSLRIAFPQFDQKDRHGHYAQQDAEECYSQILTALRQNLADTSIQTPSESKSSRKFVDTYFAGKMKTITKCDEDSEEAEQEGEETFLKLNCHISVSINHLKDGILAGLTESIEKRSEKLGRDAMYTKTSKVTRLPKYLTCHFVRFFWKKDINKKAKIMRKVTFPFHLDATDFCTDELKEKIIPVREKLRELHRNEEDRRKQRRKARTIFVEPTAEESEAADKMDVDSEKTPGDPTSSKAVSLEEEDWDTALAPLLDDEISADVGANHSGLYELQAIITHQGASADSGHYCAYVRKPDEDEEEDVDGKGKGKAPVGGLAGGGGAEGSRWWFFNDEKVTEVGWDRIETLAGGGESHSALILLYKSLDMTPRSKRRTSP</sequence>
<dbReference type="Pfam" id="PF00443">
    <property type="entry name" value="UCH"/>
    <property type="match status" value="1"/>
</dbReference>
<comment type="catalytic activity">
    <reaction evidence="1 6">
        <text>Thiol-dependent hydrolysis of ester, thioester, amide, peptide and isopeptide bonds formed by the C-terminal Gly of ubiquitin (a 76-residue protein attached to proteins as an intracellular targeting signal).</text>
        <dbReference type="EC" id="3.4.19.12"/>
    </reaction>
</comment>
<feature type="compositionally biased region" description="Basic and acidic residues" evidence="7">
    <location>
        <begin position="415"/>
        <end position="427"/>
    </location>
</feature>
<dbReference type="InterPro" id="IPR001394">
    <property type="entry name" value="Peptidase_C19_UCH"/>
</dbReference>
<accession>A0A7C8P7J3</accession>
<dbReference type="CDD" id="cd02657">
    <property type="entry name" value="Peptidase_C19A"/>
    <property type="match status" value="1"/>
</dbReference>
<dbReference type="InterPro" id="IPR018200">
    <property type="entry name" value="USP_CS"/>
</dbReference>
<evidence type="ECO:0000256" key="7">
    <source>
        <dbReference type="SAM" id="MobiDB-lite"/>
    </source>
</evidence>
<dbReference type="EC" id="3.4.19.12" evidence="6"/>
<proteinExistence type="inferred from homology"/>
<dbReference type="PANTHER" id="PTHR43982">
    <property type="entry name" value="UBIQUITIN CARBOXYL-TERMINAL HYDROLASE"/>
    <property type="match status" value="1"/>
</dbReference>
<evidence type="ECO:0000313" key="10">
    <source>
        <dbReference type="EMBL" id="KAF3162751.1"/>
    </source>
</evidence>
<dbReference type="InterPro" id="IPR029071">
    <property type="entry name" value="Ubiquitin-like_domsf"/>
</dbReference>
<dbReference type="Gene3D" id="3.10.20.90">
    <property type="entry name" value="Phosphatidylinositol 3-kinase Catalytic Subunit, Chain A, domain 1"/>
    <property type="match status" value="1"/>
</dbReference>
<evidence type="ECO:0000256" key="1">
    <source>
        <dbReference type="ARBA" id="ARBA00000707"/>
    </source>
</evidence>
<dbReference type="PANTHER" id="PTHR43982:SF1">
    <property type="entry name" value="UBIQUITIN CARBOXYL-TERMINAL HYDROLASE 14"/>
    <property type="match status" value="1"/>
</dbReference>
<dbReference type="PROSITE" id="PS00973">
    <property type="entry name" value="USP_2"/>
    <property type="match status" value="1"/>
</dbReference>
<evidence type="ECO:0000259" key="8">
    <source>
        <dbReference type="PROSITE" id="PS50053"/>
    </source>
</evidence>
<feature type="domain" description="USP" evidence="9">
    <location>
        <begin position="116"/>
        <end position="560"/>
    </location>
</feature>
<dbReference type="GO" id="GO:0061136">
    <property type="term" value="P:regulation of proteasomal protein catabolic process"/>
    <property type="evidence" value="ECO:0007669"/>
    <property type="project" value="TreeGrafter"/>
</dbReference>
<evidence type="ECO:0000256" key="5">
    <source>
        <dbReference type="ARBA" id="ARBA00022807"/>
    </source>
</evidence>
<comment type="similarity">
    <text evidence="6">Belongs to the peptidase C19 family.</text>
</comment>
<dbReference type="PROSITE" id="PS00972">
    <property type="entry name" value="USP_1"/>
    <property type="match status" value="1"/>
</dbReference>
<keyword evidence="5 6" id="KW-0788">Thiol protease</keyword>
<evidence type="ECO:0000259" key="9">
    <source>
        <dbReference type="PROSITE" id="PS50235"/>
    </source>
</evidence>
<keyword evidence="3 6" id="KW-0833">Ubl conjugation pathway</keyword>
<dbReference type="Gene3D" id="3.90.70.10">
    <property type="entry name" value="Cysteine proteinases"/>
    <property type="match status" value="1"/>
</dbReference>
<gene>
    <name evidence="10" type="primary">USP14</name>
    <name evidence="10" type="ORF">TWF788_001762</name>
</gene>
<dbReference type="SUPFAM" id="SSF54001">
    <property type="entry name" value="Cysteine proteinases"/>
    <property type="match status" value="1"/>
</dbReference>
<dbReference type="GO" id="GO:0016579">
    <property type="term" value="P:protein deubiquitination"/>
    <property type="evidence" value="ECO:0007669"/>
    <property type="project" value="InterPro"/>
</dbReference>
<dbReference type="CDD" id="cd16104">
    <property type="entry name" value="Ubl_USP14_like"/>
    <property type="match status" value="1"/>
</dbReference>
<dbReference type="AlphaFoldDB" id="A0A7C8P7J3"/>
<dbReference type="InterPro" id="IPR038765">
    <property type="entry name" value="Papain-like_cys_pep_sf"/>
</dbReference>
<dbReference type="SMART" id="SM00213">
    <property type="entry name" value="UBQ"/>
    <property type="match status" value="1"/>
</dbReference>
<protein>
    <recommendedName>
        <fullName evidence="6">Ubiquitin carboxyl-terminal hydrolase</fullName>
        <ecNumber evidence="6">3.4.19.12</ecNumber>
    </recommendedName>
</protein>
<reference evidence="10 11" key="1">
    <citation type="submission" date="2019-06" db="EMBL/GenBank/DDBJ databases">
        <authorList>
            <person name="Palmer J.M."/>
        </authorList>
    </citation>
    <scope>NUCLEOTIDE SEQUENCE [LARGE SCALE GENOMIC DNA]</scope>
    <source>
        <strain evidence="10 11">TWF788</strain>
    </source>
</reference>
<evidence type="ECO:0000256" key="2">
    <source>
        <dbReference type="ARBA" id="ARBA00022670"/>
    </source>
</evidence>
<evidence type="ECO:0000313" key="11">
    <source>
        <dbReference type="Proteomes" id="UP000479691"/>
    </source>
</evidence>